<comment type="caution">
    <text evidence="2">Lacks conserved residue(s) required for the propagation of feature annotation.</text>
</comment>
<accession>A0ABM0M5L3</accession>
<protein>
    <submittedName>
        <fullName evidence="5">Low-density lipoprotein receptor-related protein 2-like</fullName>
    </submittedName>
</protein>
<feature type="disulfide bond" evidence="2">
    <location>
        <begin position="73"/>
        <end position="88"/>
    </location>
</feature>
<keyword evidence="4" id="KW-1185">Reference proteome</keyword>
<dbReference type="Proteomes" id="UP000694865">
    <property type="component" value="Unplaced"/>
</dbReference>
<dbReference type="InterPro" id="IPR036055">
    <property type="entry name" value="LDL_receptor-like_sf"/>
</dbReference>
<dbReference type="GeneID" id="102806985"/>
<evidence type="ECO:0000256" key="1">
    <source>
        <dbReference type="ARBA" id="ARBA00023157"/>
    </source>
</evidence>
<name>A0ABM0M5L3_SACKO</name>
<dbReference type="SUPFAM" id="SSF57424">
    <property type="entry name" value="LDL receptor-like module"/>
    <property type="match status" value="1"/>
</dbReference>
<dbReference type="RefSeq" id="XP_006815304.1">
    <property type="nucleotide sequence ID" value="XM_006815241.1"/>
</dbReference>
<reference evidence="5" key="1">
    <citation type="submission" date="2025-08" db="UniProtKB">
        <authorList>
            <consortium name="RefSeq"/>
        </authorList>
    </citation>
    <scope>IDENTIFICATION</scope>
    <source>
        <tissue evidence="5">Testes</tissue>
    </source>
</reference>
<sequence>MTSQMLYIALTLMLVCVFTVSAQEEEPSEPFEEDKRAAEPNVWFDPAGCGKQYPKAPFRCAGGYRCVGSWTLCNGLIACGDGSDEWGCQ</sequence>
<dbReference type="Pfam" id="PF00057">
    <property type="entry name" value="Ldl_recept_a"/>
    <property type="match status" value="1"/>
</dbReference>
<dbReference type="PROSITE" id="PS50068">
    <property type="entry name" value="LDLRA_2"/>
    <property type="match status" value="1"/>
</dbReference>
<evidence type="ECO:0000313" key="4">
    <source>
        <dbReference type="Proteomes" id="UP000694865"/>
    </source>
</evidence>
<gene>
    <name evidence="5" type="primary">LOC102806985</name>
</gene>
<proteinExistence type="predicted"/>
<keyword evidence="1 2" id="KW-1015">Disulfide bond</keyword>
<feature type="chain" id="PRO_5045077614" evidence="3">
    <location>
        <begin position="23"/>
        <end position="89"/>
    </location>
</feature>
<keyword evidence="3" id="KW-0732">Signal</keyword>
<evidence type="ECO:0000256" key="2">
    <source>
        <dbReference type="PROSITE-ProRule" id="PRU00124"/>
    </source>
</evidence>
<dbReference type="InterPro" id="IPR002172">
    <property type="entry name" value="LDrepeatLR_classA_rpt"/>
</dbReference>
<evidence type="ECO:0000256" key="3">
    <source>
        <dbReference type="SAM" id="SignalP"/>
    </source>
</evidence>
<dbReference type="Gene3D" id="4.10.400.10">
    <property type="entry name" value="Low-density Lipoprotein Receptor"/>
    <property type="match status" value="1"/>
</dbReference>
<feature type="signal peptide" evidence="3">
    <location>
        <begin position="1"/>
        <end position="22"/>
    </location>
</feature>
<evidence type="ECO:0000313" key="5">
    <source>
        <dbReference type="RefSeq" id="XP_006815304.1"/>
    </source>
</evidence>
<organism evidence="4 5">
    <name type="scientific">Saccoglossus kowalevskii</name>
    <name type="common">Acorn worm</name>
    <dbReference type="NCBI Taxonomy" id="10224"/>
    <lineage>
        <taxon>Eukaryota</taxon>
        <taxon>Metazoa</taxon>
        <taxon>Hemichordata</taxon>
        <taxon>Enteropneusta</taxon>
        <taxon>Harrimaniidae</taxon>
        <taxon>Saccoglossus</taxon>
    </lineage>
</organism>
<dbReference type="CDD" id="cd00112">
    <property type="entry name" value="LDLa"/>
    <property type="match status" value="1"/>
</dbReference>